<evidence type="ECO:0000313" key="1">
    <source>
        <dbReference type="EMBL" id="CAG7869651.1"/>
    </source>
</evidence>
<evidence type="ECO:0000313" key="2">
    <source>
        <dbReference type="Proteomes" id="UP000694005"/>
    </source>
</evidence>
<accession>A0A8D9D5L1</accession>
<dbReference type="Gramene" id="A06p18910.2_BraZ1">
    <property type="protein sequence ID" value="A06p18910.2_BraZ1.CDS.1"/>
    <property type="gene ID" value="A06g18910.2_BraZ1"/>
</dbReference>
<reference evidence="1 2" key="1">
    <citation type="submission" date="2021-07" db="EMBL/GenBank/DDBJ databases">
        <authorList>
            <consortium name="Genoscope - CEA"/>
            <person name="William W."/>
        </authorList>
    </citation>
    <scope>NUCLEOTIDE SEQUENCE [LARGE SCALE GENOMIC DNA]</scope>
</reference>
<protein>
    <submittedName>
        <fullName evidence="1">Uncharacterized protein</fullName>
    </submittedName>
</protein>
<dbReference type="Proteomes" id="UP000694005">
    <property type="component" value="Chromosome A06"/>
</dbReference>
<dbReference type="AlphaFoldDB" id="A0A8D9D5L1"/>
<sequence length="46" mass="4980">MIHHRWSLIQPGSIGSVTYCSSATVSEPHRDMTCGTTKGSIPKSSF</sequence>
<gene>
    <name evidence="1" type="ORF">BRAPAZ1V2_A06P18910.2</name>
</gene>
<name>A0A8D9D5L1_BRACM</name>
<proteinExistence type="predicted"/>
<dbReference type="EMBL" id="LS974622">
    <property type="protein sequence ID" value="CAG7869651.1"/>
    <property type="molecule type" value="Genomic_DNA"/>
</dbReference>
<organism evidence="1 2">
    <name type="scientific">Brassica campestris</name>
    <name type="common">Field mustard</name>
    <dbReference type="NCBI Taxonomy" id="3711"/>
    <lineage>
        <taxon>Eukaryota</taxon>
        <taxon>Viridiplantae</taxon>
        <taxon>Streptophyta</taxon>
        <taxon>Embryophyta</taxon>
        <taxon>Tracheophyta</taxon>
        <taxon>Spermatophyta</taxon>
        <taxon>Magnoliopsida</taxon>
        <taxon>eudicotyledons</taxon>
        <taxon>Gunneridae</taxon>
        <taxon>Pentapetalae</taxon>
        <taxon>rosids</taxon>
        <taxon>malvids</taxon>
        <taxon>Brassicales</taxon>
        <taxon>Brassicaceae</taxon>
        <taxon>Brassiceae</taxon>
        <taxon>Brassica</taxon>
    </lineage>
</organism>